<organism evidence="2 3">
    <name type="scientific">Candidatus Vagococcus giribetii</name>
    <dbReference type="NCBI Taxonomy" id="2230876"/>
    <lineage>
        <taxon>Bacteria</taxon>
        <taxon>Bacillati</taxon>
        <taxon>Bacillota</taxon>
        <taxon>Bacilli</taxon>
        <taxon>Lactobacillales</taxon>
        <taxon>Enterococcaceae</taxon>
        <taxon>Vagococcus</taxon>
    </lineage>
</organism>
<proteinExistence type="predicted"/>
<keyword evidence="3" id="KW-1185">Reference proteome</keyword>
<evidence type="ECO:0000313" key="2">
    <source>
        <dbReference type="EMBL" id="MBO0476338.1"/>
    </source>
</evidence>
<feature type="signal peptide" evidence="1">
    <location>
        <begin position="1"/>
        <end position="21"/>
    </location>
</feature>
<name>A0ABS3HRE5_9ENTE</name>
<comment type="caution">
    <text evidence="2">The sequence shown here is derived from an EMBL/GenBank/DDBJ whole genome shotgun (WGS) entry which is preliminary data.</text>
</comment>
<evidence type="ECO:0008006" key="4">
    <source>
        <dbReference type="Google" id="ProtNLM"/>
    </source>
</evidence>
<evidence type="ECO:0000256" key="1">
    <source>
        <dbReference type="SAM" id="SignalP"/>
    </source>
</evidence>
<dbReference type="PROSITE" id="PS51257">
    <property type="entry name" value="PROKAR_LIPOPROTEIN"/>
    <property type="match status" value="1"/>
</dbReference>
<dbReference type="Proteomes" id="UP000664857">
    <property type="component" value="Unassembled WGS sequence"/>
</dbReference>
<feature type="chain" id="PRO_5046110326" description="Lipoprotein" evidence="1">
    <location>
        <begin position="22"/>
        <end position="182"/>
    </location>
</feature>
<dbReference type="EMBL" id="JAFLVX010000014">
    <property type="protein sequence ID" value="MBO0476338.1"/>
    <property type="molecule type" value="Genomic_DNA"/>
</dbReference>
<evidence type="ECO:0000313" key="3">
    <source>
        <dbReference type="Proteomes" id="UP000664857"/>
    </source>
</evidence>
<accession>A0ABS3HRE5</accession>
<reference evidence="2 3" key="1">
    <citation type="submission" date="2021-03" db="EMBL/GenBank/DDBJ databases">
        <title>Enterococcal diversity collection.</title>
        <authorList>
            <person name="Gilmore M.S."/>
            <person name="Schwartzman J."/>
            <person name="Van Tyne D."/>
            <person name="Martin M."/>
            <person name="Earl A.M."/>
            <person name="Manson A.L."/>
            <person name="Straub T."/>
            <person name="Salamzade R."/>
            <person name="Saavedra J."/>
            <person name="Lebreton F."/>
            <person name="Prichula J."/>
            <person name="Schaufler K."/>
            <person name="Gaca A."/>
            <person name="Sgardioli B."/>
            <person name="Wagenaar J."/>
            <person name="Strong T."/>
        </authorList>
    </citation>
    <scope>NUCLEOTIDE SEQUENCE [LARGE SCALE GENOMIC DNA]</scope>
    <source>
        <strain evidence="2 3">DIV0080</strain>
    </source>
</reference>
<sequence length="182" mass="21184">MKRKILLWLSLLSLLFLVSCSNETTKKEKKATDPESALMYTFSIDQHDYRFRLLDGWIKYPNEDDSIAFLVGNKDIKSFMTAGFEENHSSLDAYKDSFVKKLEEGQAIILEEPKKETINKLDCYTLSFTMKDAKDRPLIYKTHLIETKDYFVNLAAWTSQEKPSKEVLDELETMLGTFELLK</sequence>
<keyword evidence="1" id="KW-0732">Signal</keyword>
<gene>
    <name evidence="2" type="ORF">DOK76_04605</name>
</gene>
<protein>
    <recommendedName>
        <fullName evidence="4">Lipoprotein</fullName>
    </recommendedName>
</protein>
<dbReference type="RefSeq" id="WP_206965301.1">
    <property type="nucleotide sequence ID" value="NZ_JAFLVX010000014.1"/>
</dbReference>